<dbReference type="GO" id="GO:0006654">
    <property type="term" value="P:phosphatidic acid biosynthetic process"/>
    <property type="evidence" value="ECO:0007669"/>
    <property type="project" value="TreeGrafter"/>
</dbReference>
<dbReference type="Pfam" id="PF01553">
    <property type="entry name" value="Acyltransferase"/>
    <property type="match status" value="1"/>
</dbReference>
<dbReference type="PANTHER" id="PTHR10434">
    <property type="entry name" value="1-ACYL-SN-GLYCEROL-3-PHOSPHATE ACYLTRANSFERASE"/>
    <property type="match status" value="1"/>
</dbReference>
<reference evidence="5 6" key="1">
    <citation type="submission" date="2019-03" db="EMBL/GenBank/DDBJ databases">
        <title>Genomic Encyclopedia of Type Strains, Phase IV (KMG-IV): sequencing the most valuable type-strain genomes for metagenomic binning, comparative biology and taxonomic classification.</title>
        <authorList>
            <person name="Goeker M."/>
        </authorList>
    </citation>
    <scope>NUCLEOTIDE SEQUENCE [LARGE SCALE GENOMIC DNA]</scope>
    <source>
        <strain evidence="5 6">DSM 100059</strain>
    </source>
</reference>
<proteinExistence type="predicted"/>
<organism evidence="5 6">
    <name type="scientific">Dinghuibacter silviterrae</name>
    <dbReference type="NCBI Taxonomy" id="1539049"/>
    <lineage>
        <taxon>Bacteria</taxon>
        <taxon>Pseudomonadati</taxon>
        <taxon>Bacteroidota</taxon>
        <taxon>Chitinophagia</taxon>
        <taxon>Chitinophagales</taxon>
        <taxon>Chitinophagaceae</taxon>
        <taxon>Dinghuibacter</taxon>
    </lineage>
</organism>
<dbReference type="AlphaFoldDB" id="A0A4R8DE52"/>
<sequence>MIGMSKLAERIRKIRIVKALVYSVVGALSYPGLALRNRMIIRGTEHLEHLPDRNVLFVSNHQTYFVDVIAFLHIFCAVKWGKRNKLGIPYYLLSPYTNVHYVAAHETISKNWVTRIYSLAGAISVKRTWVQGGKEVRRGLDPSDTRKVERALDRSWVITFPQGTTKPFAPGRKGTAYIIKKSQPIVVPIVIGGFWRAFKKKGIGVRKAGTQLTVDFKPPLDLDYNESTERILEQIMDAIEQGPEHAHRHHPHE</sequence>
<gene>
    <name evidence="5" type="ORF">EDB95_3592</name>
</gene>
<dbReference type="Proteomes" id="UP000294498">
    <property type="component" value="Unassembled WGS sequence"/>
</dbReference>
<keyword evidence="6" id="KW-1185">Reference proteome</keyword>
<evidence type="ECO:0000259" key="4">
    <source>
        <dbReference type="SMART" id="SM00563"/>
    </source>
</evidence>
<protein>
    <submittedName>
        <fullName evidence="5">1-acyl-sn-glycerol-3-phosphate acyltransferase</fullName>
    </submittedName>
</protein>
<comment type="caution">
    <text evidence="5">The sequence shown here is derived from an EMBL/GenBank/DDBJ whole genome shotgun (WGS) entry which is preliminary data.</text>
</comment>
<dbReference type="SMART" id="SM00563">
    <property type="entry name" value="PlsC"/>
    <property type="match status" value="1"/>
</dbReference>
<dbReference type="GO" id="GO:0003841">
    <property type="term" value="F:1-acylglycerol-3-phosphate O-acyltransferase activity"/>
    <property type="evidence" value="ECO:0007669"/>
    <property type="project" value="TreeGrafter"/>
</dbReference>
<comment type="pathway">
    <text evidence="1">Lipid metabolism.</text>
</comment>
<feature type="domain" description="Phospholipid/glycerol acyltransferase" evidence="4">
    <location>
        <begin position="55"/>
        <end position="194"/>
    </location>
</feature>
<dbReference type="CDD" id="cd07989">
    <property type="entry name" value="LPLAT_AGPAT-like"/>
    <property type="match status" value="1"/>
</dbReference>
<evidence type="ECO:0000313" key="6">
    <source>
        <dbReference type="Proteomes" id="UP000294498"/>
    </source>
</evidence>
<accession>A0A4R8DE52</accession>
<evidence type="ECO:0000256" key="1">
    <source>
        <dbReference type="ARBA" id="ARBA00005189"/>
    </source>
</evidence>
<evidence type="ECO:0000313" key="5">
    <source>
        <dbReference type="EMBL" id="TDW95781.1"/>
    </source>
</evidence>
<dbReference type="SUPFAM" id="SSF69593">
    <property type="entry name" value="Glycerol-3-phosphate (1)-acyltransferase"/>
    <property type="match status" value="1"/>
</dbReference>
<dbReference type="InterPro" id="IPR002123">
    <property type="entry name" value="Plipid/glycerol_acylTrfase"/>
</dbReference>
<dbReference type="EMBL" id="SODV01000002">
    <property type="protein sequence ID" value="TDW95781.1"/>
    <property type="molecule type" value="Genomic_DNA"/>
</dbReference>
<evidence type="ECO:0000256" key="3">
    <source>
        <dbReference type="ARBA" id="ARBA00023315"/>
    </source>
</evidence>
<dbReference type="PANTHER" id="PTHR10434:SF11">
    <property type="entry name" value="1-ACYL-SN-GLYCEROL-3-PHOSPHATE ACYLTRANSFERASE"/>
    <property type="match status" value="1"/>
</dbReference>
<keyword evidence="3 5" id="KW-0012">Acyltransferase</keyword>
<keyword evidence="2 5" id="KW-0808">Transferase</keyword>
<evidence type="ECO:0000256" key="2">
    <source>
        <dbReference type="ARBA" id="ARBA00022679"/>
    </source>
</evidence>
<name>A0A4R8DE52_9BACT</name>